<organism evidence="1">
    <name type="scientific">marine sediment metagenome</name>
    <dbReference type="NCBI Taxonomy" id="412755"/>
    <lineage>
        <taxon>unclassified sequences</taxon>
        <taxon>metagenomes</taxon>
        <taxon>ecological metagenomes</taxon>
    </lineage>
</organism>
<reference evidence="1" key="1">
    <citation type="journal article" date="2015" name="Nature">
        <title>Complex archaea that bridge the gap between prokaryotes and eukaryotes.</title>
        <authorList>
            <person name="Spang A."/>
            <person name="Saw J.H."/>
            <person name="Jorgensen S.L."/>
            <person name="Zaremba-Niedzwiedzka K."/>
            <person name="Martijn J."/>
            <person name="Lind A.E."/>
            <person name="van Eijk R."/>
            <person name="Schleper C."/>
            <person name="Guy L."/>
            <person name="Ettema T.J."/>
        </authorList>
    </citation>
    <scope>NUCLEOTIDE SEQUENCE</scope>
</reference>
<name>A0A0F9C6U6_9ZZZZ</name>
<feature type="non-terminal residue" evidence="1">
    <location>
        <position position="1"/>
    </location>
</feature>
<gene>
    <name evidence="1" type="ORF">LCGC14_2359540</name>
</gene>
<sequence>IDYKKNIVEINGRVSDYAIASYILQPGKITTCPVENDKDK</sequence>
<dbReference type="AlphaFoldDB" id="A0A0F9C6U6"/>
<accession>A0A0F9C6U6</accession>
<proteinExistence type="predicted"/>
<dbReference type="EMBL" id="LAZR01034529">
    <property type="protein sequence ID" value="KKL45048.1"/>
    <property type="molecule type" value="Genomic_DNA"/>
</dbReference>
<comment type="caution">
    <text evidence="1">The sequence shown here is derived from an EMBL/GenBank/DDBJ whole genome shotgun (WGS) entry which is preliminary data.</text>
</comment>
<evidence type="ECO:0000313" key="1">
    <source>
        <dbReference type="EMBL" id="KKL45048.1"/>
    </source>
</evidence>
<protein>
    <submittedName>
        <fullName evidence="1">Uncharacterized protein</fullName>
    </submittedName>
</protein>